<dbReference type="SMART" id="SM00834">
    <property type="entry name" value="CxxC_CXXC_SSSS"/>
    <property type="match status" value="1"/>
</dbReference>
<name>A0A1I2BBK6_9ACTN</name>
<feature type="domain" description="Putative regulatory protein FmdB zinc ribbon" evidence="2">
    <location>
        <begin position="1"/>
        <end position="41"/>
    </location>
</feature>
<evidence type="ECO:0000313" key="4">
    <source>
        <dbReference type="Proteomes" id="UP000198589"/>
    </source>
</evidence>
<reference evidence="4" key="1">
    <citation type="submission" date="2016-10" db="EMBL/GenBank/DDBJ databases">
        <authorList>
            <person name="Varghese N."/>
            <person name="Submissions S."/>
        </authorList>
    </citation>
    <scope>NUCLEOTIDE SEQUENCE [LARGE SCALE GENOMIC DNA]</scope>
    <source>
        <strain evidence="4">DSM 46838</strain>
    </source>
</reference>
<dbReference type="STRING" id="1798228.SAMN05216574_104112"/>
<dbReference type="RefSeq" id="WP_092196013.1">
    <property type="nucleotide sequence ID" value="NZ_FOND01000004.1"/>
</dbReference>
<dbReference type="Proteomes" id="UP000198589">
    <property type="component" value="Unassembled WGS sequence"/>
</dbReference>
<dbReference type="EMBL" id="FOND01000004">
    <property type="protein sequence ID" value="SFE53449.1"/>
    <property type="molecule type" value="Genomic_DNA"/>
</dbReference>
<evidence type="ECO:0000256" key="1">
    <source>
        <dbReference type="SAM" id="MobiDB-lite"/>
    </source>
</evidence>
<accession>A0A1I2BBK6</accession>
<evidence type="ECO:0000259" key="2">
    <source>
        <dbReference type="SMART" id="SM00834"/>
    </source>
</evidence>
<sequence length="94" mass="10181">MAVYVYRCDDHGLTERSLPIGTAGRTTDCPTCGSPAARVFTAPRLTLGDATRRALIDRTERTRDEPAVVSSPGPRPARRTPVAGNPALRRLPRP</sequence>
<protein>
    <submittedName>
        <fullName evidence="3">Putative regulatory protein, FmdB family</fullName>
    </submittedName>
</protein>
<dbReference type="NCBIfam" id="TIGR02605">
    <property type="entry name" value="CxxC_CxxC_SSSS"/>
    <property type="match status" value="1"/>
</dbReference>
<evidence type="ECO:0000313" key="3">
    <source>
        <dbReference type="EMBL" id="SFE53449.1"/>
    </source>
</evidence>
<gene>
    <name evidence="3" type="ORF">SAMN05216574_104112</name>
</gene>
<feature type="region of interest" description="Disordered" evidence="1">
    <location>
        <begin position="53"/>
        <end position="94"/>
    </location>
</feature>
<organism evidence="3 4">
    <name type="scientific">Blastococcus tunisiensis</name>
    <dbReference type="NCBI Taxonomy" id="1798228"/>
    <lineage>
        <taxon>Bacteria</taxon>
        <taxon>Bacillati</taxon>
        <taxon>Actinomycetota</taxon>
        <taxon>Actinomycetes</taxon>
        <taxon>Geodermatophilales</taxon>
        <taxon>Geodermatophilaceae</taxon>
        <taxon>Blastococcus</taxon>
    </lineage>
</organism>
<dbReference type="OrthoDB" id="9792898at2"/>
<feature type="compositionally biased region" description="Basic and acidic residues" evidence="1">
    <location>
        <begin position="53"/>
        <end position="66"/>
    </location>
</feature>
<dbReference type="InterPro" id="IPR013429">
    <property type="entry name" value="Regulatory_FmdB_Zinc_ribbon"/>
</dbReference>
<keyword evidence="4" id="KW-1185">Reference proteome</keyword>
<dbReference type="AlphaFoldDB" id="A0A1I2BBK6"/>
<proteinExistence type="predicted"/>